<protein>
    <submittedName>
        <fullName evidence="1">Uncharacterized protein</fullName>
    </submittedName>
</protein>
<gene>
    <name evidence="1" type="ORF">SDC9_91014</name>
</gene>
<proteinExistence type="predicted"/>
<name>A0A644ZUD0_9ZZZZ</name>
<dbReference type="AlphaFoldDB" id="A0A644ZUD0"/>
<dbReference type="EMBL" id="VSSQ01010435">
    <property type="protein sequence ID" value="MPM44336.1"/>
    <property type="molecule type" value="Genomic_DNA"/>
</dbReference>
<sequence length="82" mass="9079">MNVKSGLEIVRLHQEYNAKITELDEAMAKLGGYGYTQAILEEQISKLRSDLTALEDTRFKALDPVVVVTSSLGGTLKEIPDR</sequence>
<evidence type="ECO:0000313" key="1">
    <source>
        <dbReference type="EMBL" id="MPM44336.1"/>
    </source>
</evidence>
<accession>A0A644ZUD0</accession>
<comment type="caution">
    <text evidence="1">The sequence shown here is derived from an EMBL/GenBank/DDBJ whole genome shotgun (WGS) entry which is preliminary data.</text>
</comment>
<organism evidence="1">
    <name type="scientific">bioreactor metagenome</name>
    <dbReference type="NCBI Taxonomy" id="1076179"/>
    <lineage>
        <taxon>unclassified sequences</taxon>
        <taxon>metagenomes</taxon>
        <taxon>ecological metagenomes</taxon>
    </lineage>
</organism>
<reference evidence="1" key="1">
    <citation type="submission" date="2019-08" db="EMBL/GenBank/DDBJ databases">
        <authorList>
            <person name="Kucharzyk K."/>
            <person name="Murdoch R.W."/>
            <person name="Higgins S."/>
            <person name="Loffler F."/>
        </authorList>
    </citation>
    <scope>NUCLEOTIDE SEQUENCE</scope>
</reference>